<keyword evidence="6 7" id="KW-0472">Membrane</keyword>
<dbReference type="PROSITE" id="PS50929">
    <property type="entry name" value="ABC_TM1F"/>
    <property type="match status" value="1"/>
</dbReference>
<gene>
    <name evidence="10" type="ORF">JO391_17860</name>
</gene>
<dbReference type="Gene3D" id="3.40.50.300">
    <property type="entry name" value="P-loop containing nucleotide triphosphate hydrolases"/>
    <property type="match status" value="1"/>
</dbReference>
<dbReference type="PROSITE" id="PS00211">
    <property type="entry name" value="ABC_TRANSPORTER_1"/>
    <property type="match status" value="1"/>
</dbReference>
<feature type="domain" description="ABC transmembrane type-1" evidence="9">
    <location>
        <begin position="19"/>
        <end position="206"/>
    </location>
</feature>
<evidence type="ECO:0000256" key="4">
    <source>
        <dbReference type="ARBA" id="ARBA00022840"/>
    </source>
</evidence>
<dbReference type="SUPFAM" id="SSF52540">
    <property type="entry name" value="P-loop containing nucleoside triphosphate hydrolases"/>
    <property type="match status" value="1"/>
</dbReference>
<comment type="subcellular location">
    <subcellularLocation>
        <location evidence="1">Cell membrane</location>
        <topology evidence="1">Multi-pass membrane protein</topology>
    </subcellularLocation>
</comment>
<keyword evidence="11" id="KW-1185">Reference proteome</keyword>
<keyword evidence="3" id="KW-0547">Nucleotide-binding</keyword>
<feature type="domain" description="ABC transporter" evidence="8">
    <location>
        <begin position="330"/>
        <end position="547"/>
    </location>
</feature>
<keyword evidence="5 7" id="KW-1133">Transmembrane helix</keyword>
<feature type="transmembrane region" description="Helical" evidence="7">
    <location>
        <begin position="18"/>
        <end position="36"/>
    </location>
</feature>
<feature type="transmembrane region" description="Helical" evidence="7">
    <location>
        <begin position="248"/>
        <end position="266"/>
    </location>
</feature>
<evidence type="ECO:0000256" key="6">
    <source>
        <dbReference type="ARBA" id="ARBA00023136"/>
    </source>
</evidence>
<evidence type="ECO:0000313" key="10">
    <source>
        <dbReference type="EMBL" id="QYZ69563.1"/>
    </source>
</evidence>
<evidence type="ECO:0000259" key="8">
    <source>
        <dbReference type="PROSITE" id="PS50893"/>
    </source>
</evidence>
<dbReference type="GO" id="GO:0034040">
    <property type="term" value="F:ATPase-coupled lipid transmembrane transporter activity"/>
    <property type="evidence" value="ECO:0007669"/>
    <property type="project" value="TreeGrafter"/>
</dbReference>
<dbReference type="InterPro" id="IPR003593">
    <property type="entry name" value="AAA+_ATPase"/>
</dbReference>
<feature type="transmembrane region" description="Helical" evidence="7">
    <location>
        <begin position="42"/>
        <end position="61"/>
    </location>
</feature>
<dbReference type="Gene3D" id="1.20.1560.10">
    <property type="entry name" value="ABC transporter type 1, transmembrane domain"/>
    <property type="match status" value="1"/>
</dbReference>
<evidence type="ECO:0000259" key="9">
    <source>
        <dbReference type="PROSITE" id="PS50929"/>
    </source>
</evidence>
<dbReference type="InterPro" id="IPR011527">
    <property type="entry name" value="ABC1_TM_dom"/>
</dbReference>
<keyword evidence="2 7" id="KW-0812">Transmembrane</keyword>
<evidence type="ECO:0000256" key="2">
    <source>
        <dbReference type="ARBA" id="ARBA00022692"/>
    </source>
</evidence>
<dbReference type="KEGG" id="nsm:JO391_17860"/>
<dbReference type="InterPro" id="IPR003439">
    <property type="entry name" value="ABC_transporter-like_ATP-bd"/>
</dbReference>
<feature type="transmembrane region" description="Helical" evidence="7">
    <location>
        <begin position="165"/>
        <end position="184"/>
    </location>
</feature>
<organism evidence="10 11">
    <name type="scientific">Neotabrizicola shimadae</name>
    <dbReference type="NCBI Taxonomy" id="2807096"/>
    <lineage>
        <taxon>Bacteria</taxon>
        <taxon>Pseudomonadati</taxon>
        <taxon>Pseudomonadota</taxon>
        <taxon>Alphaproteobacteria</taxon>
        <taxon>Rhodobacterales</taxon>
        <taxon>Paracoccaceae</taxon>
        <taxon>Neotabrizicola</taxon>
    </lineage>
</organism>
<dbReference type="GO" id="GO:0140359">
    <property type="term" value="F:ABC-type transporter activity"/>
    <property type="evidence" value="ECO:0007669"/>
    <property type="project" value="InterPro"/>
</dbReference>
<sequence length="547" mass="56593">MTLSRLVHDLMAVAPRRFAMAAALVVAVHLTGLLLLGLSGWFVAASALAGLTGLGLVFDFFRPSAIIRLTTPLRALARYGERVTGHDATLRALMDLRLRLFAALSRRNAADVARLRSAEGLNRLTADLDAIEGLLIRLVLPALAVPVTLILGGTAIALLAGPRAAALALGCHVAVLALLGWIAAAGRGGAMRQEAAFQQIRSRMAEEMRLRSDTALHGQLPTALARVLEAATAMEDARAAMDRGERHATFVLSLLPGVAAAGVLVLSRADAAFTLAAMLVAVAMAEGARGLWRGLAELGRMQLAAARMECGASGAEVNSACVADLNAPPLVLAGLSAQQAGRAALLRPVDLTLRQGEWAALVGPSGAGKSTLLQTIAGLLPTSGGEVYLLGHRLQDWPEDALRARLCLVPQRPALIGGTVEDNLALAATATTSAEMEAALRAVALWYPLSGRGGLRAPLGAQGAGLSGGEARRLALARAILRRPAVLLLDEPTEGLDSATAHAVLSGLRTALPQAAVVIVSHRAEDCAGVGQIVQAKRISPGSSRAT</sequence>
<accession>A0A8G0ZVR3</accession>
<reference evidence="10" key="1">
    <citation type="submission" date="2021-02" db="EMBL/GenBank/DDBJ databases">
        <title>Rhodobacter shimadae sp. nov., an aerobic anoxygenic phototrophic bacterium isolated from a hot spring.</title>
        <authorList>
            <person name="Muramatsu S."/>
            <person name="Haruta S."/>
            <person name="Hirose S."/>
            <person name="Hanada S."/>
        </authorList>
    </citation>
    <scope>NUCLEOTIDE SEQUENCE</scope>
    <source>
        <strain evidence="10">N10</strain>
    </source>
</reference>
<dbReference type="InterPro" id="IPR039421">
    <property type="entry name" value="Type_1_exporter"/>
</dbReference>
<dbReference type="PANTHER" id="PTHR24221">
    <property type="entry name" value="ATP-BINDING CASSETTE SUB-FAMILY B"/>
    <property type="match status" value="1"/>
</dbReference>
<dbReference type="InterPro" id="IPR036640">
    <property type="entry name" value="ABC1_TM_sf"/>
</dbReference>
<protein>
    <submittedName>
        <fullName evidence="10">ATP-binding cassette domain-containing protein</fullName>
    </submittedName>
</protein>
<dbReference type="CDD" id="cd03228">
    <property type="entry name" value="ABCC_MRP_Like"/>
    <property type="match status" value="1"/>
</dbReference>
<dbReference type="InterPro" id="IPR017871">
    <property type="entry name" value="ABC_transporter-like_CS"/>
</dbReference>
<evidence type="ECO:0000256" key="3">
    <source>
        <dbReference type="ARBA" id="ARBA00022741"/>
    </source>
</evidence>
<proteinExistence type="predicted"/>
<dbReference type="AlphaFoldDB" id="A0A8G0ZVR3"/>
<dbReference type="PANTHER" id="PTHR24221:SF654">
    <property type="entry name" value="ATP-BINDING CASSETTE SUB-FAMILY B MEMBER 6"/>
    <property type="match status" value="1"/>
</dbReference>
<name>A0A8G0ZVR3_9RHOB</name>
<evidence type="ECO:0000256" key="1">
    <source>
        <dbReference type="ARBA" id="ARBA00004651"/>
    </source>
</evidence>
<dbReference type="EMBL" id="CP069370">
    <property type="protein sequence ID" value="QYZ69563.1"/>
    <property type="molecule type" value="Genomic_DNA"/>
</dbReference>
<keyword evidence="4 10" id="KW-0067">ATP-binding</keyword>
<dbReference type="SUPFAM" id="SSF90123">
    <property type="entry name" value="ABC transporter transmembrane region"/>
    <property type="match status" value="1"/>
</dbReference>
<evidence type="ECO:0000256" key="7">
    <source>
        <dbReference type="SAM" id="Phobius"/>
    </source>
</evidence>
<dbReference type="Pfam" id="PF00005">
    <property type="entry name" value="ABC_tran"/>
    <property type="match status" value="1"/>
</dbReference>
<dbReference type="InterPro" id="IPR027417">
    <property type="entry name" value="P-loop_NTPase"/>
</dbReference>
<evidence type="ECO:0000256" key="5">
    <source>
        <dbReference type="ARBA" id="ARBA00022989"/>
    </source>
</evidence>
<dbReference type="PROSITE" id="PS50893">
    <property type="entry name" value="ABC_TRANSPORTER_2"/>
    <property type="match status" value="1"/>
</dbReference>
<evidence type="ECO:0000313" key="11">
    <source>
        <dbReference type="Proteomes" id="UP000826300"/>
    </source>
</evidence>
<dbReference type="RefSeq" id="WP_220661781.1">
    <property type="nucleotide sequence ID" value="NZ_CP069370.1"/>
</dbReference>
<dbReference type="Proteomes" id="UP000826300">
    <property type="component" value="Chromosome"/>
</dbReference>
<dbReference type="GO" id="GO:0005524">
    <property type="term" value="F:ATP binding"/>
    <property type="evidence" value="ECO:0007669"/>
    <property type="project" value="UniProtKB-KW"/>
</dbReference>
<dbReference type="GO" id="GO:0005886">
    <property type="term" value="C:plasma membrane"/>
    <property type="evidence" value="ECO:0007669"/>
    <property type="project" value="UniProtKB-SubCell"/>
</dbReference>
<dbReference type="GO" id="GO:0016887">
    <property type="term" value="F:ATP hydrolysis activity"/>
    <property type="evidence" value="ECO:0007669"/>
    <property type="project" value="InterPro"/>
</dbReference>
<feature type="transmembrane region" description="Helical" evidence="7">
    <location>
        <begin position="138"/>
        <end position="159"/>
    </location>
</feature>
<dbReference type="SMART" id="SM00382">
    <property type="entry name" value="AAA"/>
    <property type="match status" value="1"/>
</dbReference>